<keyword evidence="2" id="KW-1185">Reference proteome</keyword>
<protein>
    <submittedName>
        <fullName evidence="1">Dihydroorotase</fullName>
        <ecNumber evidence="1">3.5.2.3</ecNumber>
    </submittedName>
</protein>
<dbReference type="Proteomes" id="UP001196097">
    <property type="component" value="Chromosome"/>
</dbReference>
<dbReference type="EC" id="3.5.2.3" evidence="1"/>
<name>A0ACD5IJW6_9PROT</name>
<keyword evidence="1" id="KW-0378">Hydrolase</keyword>
<evidence type="ECO:0000313" key="2">
    <source>
        <dbReference type="Proteomes" id="UP001196097"/>
    </source>
</evidence>
<proteinExistence type="predicted"/>
<sequence>MVKRLTLIRPDDWHLHLRDGAMMAAALPDTARCFARAIVMPNLQPPITTVDLAQDYRDRILAALPADMRFEPLMTLYLTDNMPVSEIGKARASGFVHAVKYYPTGATTHSEHGVTDLKRAYSVLAAMEKQDLPLLLHGEVTDPTVDVFDREAVFIDRHLMPLTRDFPGLRMVLEHITTRAAVEFVRQAPDNVAATITAHHLLLNRNALFEGGLRPHYYCLPLLKRETQRSALIAAATSGNPKFFLGTDSAPHPRQAKESACGCAGIYSAHAAMELYAEIFERAGALDRLEAFASFHGPDFYRLPRNRDTLTLEQRIWTVPEELHFGQDTVVPLHAGKTMAWAVLT</sequence>
<organism evidence="1 2">
    <name type="scientific">Acidithiobacillus ferruginosus</name>
    <dbReference type="NCBI Taxonomy" id="3063951"/>
    <lineage>
        <taxon>Bacteria</taxon>
        <taxon>Pseudomonadati</taxon>
        <taxon>Pseudomonadota</taxon>
        <taxon>Acidithiobacillia</taxon>
        <taxon>Acidithiobacillales</taxon>
        <taxon>Acidithiobacillaceae</taxon>
        <taxon>Acidithiobacillus</taxon>
    </lineage>
</organism>
<accession>A0ACD5IJW6</accession>
<gene>
    <name evidence="1" type="primary">pyrC</name>
    <name evidence="1" type="ORF">HF292_001305</name>
</gene>
<dbReference type="EMBL" id="CP130946">
    <property type="protein sequence ID" value="XRP73311.1"/>
    <property type="molecule type" value="Genomic_DNA"/>
</dbReference>
<reference evidence="1 2" key="1">
    <citation type="journal article" date="2021" name="ISME J.">
        <title>Genomic evolution of the class Acidithiobacillia: deep-branching Proteobacteria living in extreme acidic conditions.</title>
        <authorList>
            <person name="Moya-Beltran A."/>
            <person name="Beard S."/>
            <person name="Rojas-Villalobos C."/>
            <person name="Issotta F."/>
            <person name="Gallardo Y."/>
            <person name="Ulloa R."/>
            <person name="Giaveno A."/>
            <person name="Degli Esposti M."/>
            <person name="Johnson D.B."/>
            <person name="Quatrini R."/>
        </authorList>
    </citation>
    <scope>NUCLEOTIDE SEQUENCE [LARGE SCALE GENOMIC DNA]</scope>
    <source>
        <strain evidence="1 2">CF3</strain>
    </source>
</reference>
<evidence type="ECO:0000313" key="1">
    <source>
        <dbReference type="EMBL" id="XRP73311.1"/>
    </source>
</evidence>